<dbReference type="OrthoDB" id="438179at2759"/>
<dbReference type="Proteomes" id="UP000236333">
    <property type="component" value="Unassembled WGS sequence"/>
</dbReference>
<keyword evidence="1 5" id="KW-0436">Ligase</keyword>
<name>A0A2J7ZH86_9CHLO</name>
<accession>A0A2J7ZH86</accession>
<dbReference type="PANTHER" id="PTHR10890:SF25">
    <property type="entry name" value="CYSTEINE--TRNA LIGASE, CHLOROPLASTIC_MITOCHONDRIAL"/>
    <property type="match status" value="1"/>
</dbReference>
<keyword evidence="2" id="KW-0547">Nucleotide-binding</keyword>
<dbReference type="GO" id="GO:0006423">
    <property type="term" value="P:cysteinyl-tRNA aminoacylation"/>
    <property type="evidence" value="ECO:0007669"/>
    <property type="project" value="TreeGrafter"/>
</dbReference>
<evidence type="ECO:0000313" key="6">
    <source>
        <dbReference type="Proteomes" id="UP000236333"/>
    </source>
</evidence>
<evidence type="ECO:0000256" key="3">
    <source>
        <dbReference type="ARBA" id="ARBA00022840"/>
    </source>
</evidence>
<dbReference type="GO" id="GO:0005524">
    <property type="term" value="F:ATP binding"/>
    <property type="evidence" value="ECO:0007669"/>
    <property type="project" value="UniProtKB-KW"/>
</dbReference>
<dbReference type="SUPFAM" id="SSF52374">
    <property type="entry name" value="Nucleotidylyl transferase"/>
    <property type="match status" value="1"/>
</dbReference>
<organism evidence="5 6">
    <name type="scientific">Tetrabaena socialis</name>
    <dbReference type="NCBI Taxonomy" id="47790"/>
    <lineage>
        <taxon>Eukaryota</taxon>
        <taxon>Viridiplantae</taxon>
        <taxon>Chlorophyta</taxon>
        <taxon>core chlorophytes</taxon>
        <taxon>Chlorophyceae</taxon>
        <taxon>CS clade</taxon>
        <taxon>Chlamydomonadales</taxon>
        <taxon>Tetrabaenaceae</taxon>
        <taxon>Tetrabaena</taxon>
    </lineage>
</organism>
<dbReference type="GO" id="GO:0005737">
    <property type="term" value="C:cytoplasm"/>
    <property type="evidence" value="ECO:0007669"/>
    <property type="project" value="TreeGrafter"/>
</dbReference>
<keyword evidence="6" id="KW-1185">Reference proteome</keyword>
<evidence type="ECO:0000256" key="2">
    <source>
        <dbReference type="ARBA" id="ARBA00022741"/>
    </source>
</evidence>
<keyword evidence="3" id="KW-0067">ATP-binding</keyword>
<dbReference type="InterPro" id="IPR024909">
    <property type="entry name" value="Cys-tRNA/MSH_ligase"/>
</dbReference>
<dbReference type="AlphaFoldDB" id="A0A2J7ZH86"/>
<feature type="domain" description="tRNA synthetases class I catalytic" evidence="4">
    <location>
        <begin position="80"/>
        <end position="159"/>
    </location>
</feature>
<dbReference type="Gene3D" id="3.40.50.620">
    <property type="entry name" value="HUPs"/>
    <property type="match status" value="1"/>
</dbReference>
<dbReference type="GO" id="GO:0004817">
    <property type="term" value="F:cysteine-tRNA ligase activity"/>
    <property type="evidence" value="ECO:0007669"/>
    <property type="project" value="TreeGrafter"/>
</dbReference>
<gene>
    <name evidence="5" type="ORF">TSOC_014588</name>
</gene>
<dbReference type="Pfam" id="PF01406">
    <property type="entry name" value="tRNA-synt_1e"/>
    <property type="match status" value="1"/>
</dbReference>
<protein>
    <submittedName>
        <fullName evidence="5">Cysteine--tRNA ligase</fullName>
    </submittedName>
</protein>
<comment type="caution">
    <text evidence="5">The sequence shown here is derived from an EMBL/GenBank/DDBJ whole genome shotgun (WGS) entry which is preliminary data.</text>
</comment>
<evidence type="ECO:0000259" key="4">
    <source>
        <dbReference type="Pfam" id="PF01406"/>
    </source>
</evidence>
<evidence type="ECO:0000313" key="5">
    <source>
        <dbReference type="EMBL" id="PNG99630.1"/>
    </source>
</evidence>
<dbReference type="InterPro" id="IPR014729">
    <property type="entry name" value="Rossmann-like_a/b/a_fold"/>
</dbReference>
<evidence type="ECO:0000256" key="1">
    <source>
        <dbReference type="ARBA" id="ARBA00022598"/>
    </source>
</evidence>
<feature type="non-terminal residue" evidence="5">
    <location>
        <position position="161"/>
    </location>
</feature>
<reference evidence="5 6" key="1">
    <citation type="journal article" date="2017" name="Mol. Biol. Evol.">
        <title>The 4-celled Tetrabaena socialis nuclear genome reveals the essential components for genetic control of cell number at the origin of multicellularity in the volvocine lineage.</title>
        <authorList>
            <person name="Featherston J."/>
            <person name="Arakaki Y."/>
            <person name="Hanschen E.R."/>
            <person name="Ferris P.J."/>
            <person name="Michod R.E."/>
            <person name="Olson B.J.S.C."/>
            <person name="Nozaki H."/>
            <person name="Durand P.M."/>
        </authorList>
    </citation>
    <scope>NUCLEOTIDE SEQUENCE [LARGE SCALE GENOMIC DNA]</scope>
    <source>
        <strain evidence="5 6">NIES-571</strain>
    </source>
</reference>
<dbReference type="PRINTS" id="PR00983">
    <property type="entry name" value="TRNASYNTHCYS"/>
</dbReference>
<dbReference type="PANTHER" id="PTHR10890">
    <property type="entry name" value="CYSTEINYL-TRNA SYNTHETASE"/>
    <property type="match status" value="1"/>
</dbReference>
<dbReference type="InterPro" id="IPR032678">
    <property type="entry name" value="tRNA-synt_1_cat_dom"/>
</dbReference>
<proteinExistence type="predicted"/>
<sequence>MALKSLASSRHNRCAPFSGRRLPALAARPSARAVQAVQAPAGGLPSSGLASSISQADLRERVAFFNSMSKSKEPFKPRLPEGPVSMYVCGVTVYDYSHIGHARVYVAFDVLYRFLTAACGYDVQYVRNFTDIDDKIIARAQQAGVDPSELTERFIREFEAV</sequence>
<dbReference type="EMBL" id="PGGS01002438">
    <property type="protein sequence ID" value="PNG99630.1"/>
    <property type="molecule type" value="Genomic_DNA"/>
</dbReference>